<feature type="region of interest" description="Disordered" evidence="6">
    <location>
        <begin position="799"/>
        <end position="822"/>
    </location>
</feature>
<organism evidence="9 10">
    <name type="scientific">Pseudomonas putida</name>
    <name type="common">Arthrobacter siderocapsulatus</name>
    <dbReference type="NCBI Taxonomy" id="303"/>
    <lineage>
        <taxon>Bacteria</taxon>
        <taxon>Pseudomonadati</taxon>
        <taxon>Pseudomonadota</taxon>
        <taxon>Gammaproteobacteria</taxon>
        <taxon>Pseudomonadales</taxon>
        <taxon>Pseudomonadaceae</taxon>
        <taxon>Pseudomonas</taxon>
    </lineage>
</organism>
<feature type="transmembrane region" description="Helical" evidence="7">
    <location>
        <begin position="665"/>
        <end position="687"/>
    </location>
</feature>
<feature type="transmembrane region" description="Helical" evidence="7">
    <location>
        <begin position="739"/>
        <end position="759"/>
    </location>
</feature>
<dbReference type="Gene3D" id="1.20.1640.10">
    <property type="entry name" value="Multidrug efflux transporter AcrB transmembrane domain"/>
    <property type="match status" value="2"/>
</dbReference>
<dbReference type="AlphaFoldDB" id="A0A177SUU1"/>
<sequence length="822" mass="89742">MAMNHDQHNNRYPVITRREDFDEATGNPVERLIFNHRLLIIVLITLVSALLGWQATRLVVNANFDRMIPSSHPYIQNFFDNRDELGGLGNSLRIVVENTQGDIFDPAYLQTLREVNDALFLIPGFDRPWMKSLWTPLLRWTEVTEEGMRGGPVMPDQFDGSAAKLDELRMNLNRSGAVGRVVANDYKSSLVVAPLLDRYADSGLPIDYKALSQSLEEKIRSQEREGIRIHIVGFGKLVGDMIDGLGRIVAFFGISALIATVFVLAYTRCLRSTLMLVVVSILGVAWLLGLMHLAGFELDPYTVLVPFLIFAIGLSHGAQKMNGIMQDIGRGTHRYVAARYTFRRLFMAGLTALLANVVGFAVLVIVDIPVIRDLALTTSIGVSVLIFTKLILIPVLLSYTGVSAKAAERSLREQEGASGPSTPVWTFLSRFTERKWAVGALLCAAGLTLVSLLVRHDLQIGDLSAGAPELRADSRYNRDVAYLTAHYGLSTDQFAVIVKTAPNVCDRFSNLVEADRLGWELSHVPGVQFTESFATLTRQGVSGTYEGYYKWNSIIREPQSLGFAASRVLINNPDSLNPACSVFPVIAYLEDHKADTLSAVLERVEAFAAQHDSDEVQFLPAAGSAGIEAVTNIVVKTSFYKMHALLYVGVVLLCFITFRSWRAVIVAVIPLLITSLLCEALMVWLGIGVKVATLPVIALGVGVGVDYALYLLSVQLVVQRGGASLKEAYQASLQFTGKVVALVGLTMAAGVITWAWSPIKFQADMGILLAFMFIWNMLGALILIPALSCFLLKRPAASGPSASAPSTTASRTAAQADTPSTV</sequence>
<dbReference type="PANTHER" id="PTHR33406:SF10">
    <property type="entry name" value="SSD DOMAIN-CONTAINING PROTEIN"/>
    <property type="match status" value="1"/>
</dbReference>
<feature type="transmembrane region" description="Helical" evidence="7">
    <location>
        <begin position="248"/>
        <end position="267"/>
    </location>
</feature>
<comment type="caution">
    <text evidence="9">The sequence shown here is derived from an EMBL/GenBank/DDBJ whole genome shotgun (WGS) entry which is preliminary data.</text>
</comment>
<evidence type="ECO:0000313" key="10">
    <source>
        <dbReference type="Proteomes" id="UP000077752"/>
    </source>
</evidence>
<feature type="transmembrane region" description="Helical" evidence="7">
    <location>
        <begin position="380"/>
        <end position="402"/>
    </location>
</feature>
<reference evidence="9 10" key="1">
    <citation type="submission" date="2016-03" db="EMBL/GenBank/DDBJ databases">
        <title>Draft Genome Assembly of Pseudomonas putida strain CBF10-2.</title>
        <authorList>
            <person name="Iyer R.S."/>
            <person name="Damania A."/>
        </authorList>
    </citation>
    <scope>NUCLEOTIDE SEQUENCE [LARGE SCALE GENOMIC DNA]</scope>
    <source>
        <strain evidence="9 10">CBF10-2</strain>
    </source>
</reference>
<comment type="subcellular location">
    <subcellularLocation>
        <location evidence="1">Cell membrane</location>
        <topology evidence="1">Multi-pass membrane protein</topology>
    </subcellularLocation>
</comment>
<evidence type="ECO:0000256" key="2">
    <source>
        <dbReference type="ARBA" id="ARBA00022475"/>
    </source>
</evidence>
<dbReference type="EMBL" id="LUCV01000004">
    <property type="protein sequence ID" value="OAI94756.1"/>
    <property type="molecule type" value="Genomic_DNA"/>
</dbReference>
<evidence type="ECO:0000259" key="8">
    <source>
        <dbReference type="PROSITE" id="PS50156"/>
    </source>
</evidence>
<evidence type="ECO:0000256" key="3">
    <source>
        <dbReference type="ARBA" id="ARBA00022692"/>
    </source>
</evidence>
<dbReference type="InterPro" id="IPR004869">
    <property type="entry name" value="MMPL_dom"/>
</dbReference>
<feature type="transmembrane region" description="Helical" evidence="7">
    <location>
        <begin position="693"/>
        <end position="718"/>
    </location>
</feature>
<evidence type="ECO:0000256" key="6">
    <source>
        <dbReference type="SAM" id="MobiDB-lite"/>
    </source>
</evidence>
<evidence type="ECO:0000256" key="7">
    <source>
        <dbReference type="SAM" id="Phobius"/>
    </source>
</evidence>
<feature type="transmembrane region" description="Helical" evidence="7">
    <location>
        <begin position="300"/>
        <end position="318"/>
    </location>
</feature>
<evidence type="ECO:0000256" key="1">
    <source>
        <dbReference type="ARBA" id="ARBA00004651"/>
    </source>
</evidence>
<keyword evidence="2" id="KW-1003">Cell membrane</keyword>
<feature type="transmembrane region" description="Helical" evidence="7">
    <location>
        <begin position="345"/>
        <end position="368"/>
    </location>
</feature>
<evidence type="ECO:0000256" key="5">
    <source>
        <dbReference type="ARBA" id="ARBA00023136"/>
    </source>
</evidence>
<dbReference type="GO" id="GO:0005886">
    <property type="term" value="C:plasma membrane"/>
    <property type="evidence" value="ECO:0007669"/>
    <property type="project" value="UniProtKB-SubCell"/>
</dbReference>
<feature type="transmembrane region" description="Helical" evidence="7">
    <location>
        <begin position="436"/>
        <end position="454"/>
    </location>
</feature>
<gene>
    <name evidence="9" type="ORF">AYO28_06920</name>
</gene>
<feature type="compositionally biased region" description="Low complexity" evidence="6">
    <location>
        <begin position="799"/>
        <end position="816"/>
    </location>
</feature>
<dbReference type="InterPro" id="IPR050545">
    <property type="entry name" value="Mycobact_MmpL"/>
</dbReference>
<feature type="transmembrane region" description="Helical" evidence="7">
    <location>
        <begin position="639"/>
        <end position="658"/>
    </location>
</feature>
<feature type="domain" description="SSD" evidence="8">
    <location>
        <begin position="273"/>
        <end position="399"/>
    </location>
</feature>
<dbReference type="PANTHER" id="PTHR33406">
    <property type="entry name" value="MEMBRANE PROTEIN MJ1562-RELATED"/>
    <property type="match status" value="1"/>
</dbReference>
<accession>A0A177SUU1</accession>
<evidence type="ECO:0000313" key="9">
    <source>
        <dbReference type="EMBL" id="OAI94756.1"/>
    </source>
</evidence>
<keyword evidence="4 7" id="KW-1133">Transmembrane helix</keyword>
<dbReference type="Proteomes" id="UP000077752">
    <property type="component" value="Unassembled WGS sequence"/>
</dbReference>
<feature type="transmembrane region" description="Helical" evidence="7">
    <location>
        <begin position="765"/>
        <end position="792"/>
    </location>
</feature>
<dbReference type="PROSITE" id="PS50156">
    <property type="entry name" value="SSD"/>
    <property type="match status" value="1"/>
</dbReference>
<feature type="transmembrane region" description="Helical" evidence="7">
    <location>
        <begin position="274"/>
        <end position="294"/>
    </location>
</feature>
<dbReference type="Pfam" id="PF03176">
    <property type="entry name" value="MMPL"/>
    <property type="match status" value="2"/>
</dbReference>
<dbReference type="SUPFAM" id="SSF82866">
    <property type="entry name" value="Multidrug efflux transporter AcrB transmembrane domain"/>
    <property type="match status" value="2"/>
</dbReference>
<keyword evidence="3 7" id="KW-0812">Transmembrane</keyword>
<feature type="transmembrane region" description="Helical" evidence="7">
    <location>
        <begin position="38"/>
        <end position="56"/>
    </location>
</feature>
<evidence type="ECO:0000256" key="4">
    <source>
        <dbReference type="ARBA" id="ARBA00022989"/>
    </source>
</evidence>
<dbReference type="InterPro" id="IPR000731">
    <property type="entry name" value="SSD"/>
</dbReference>
<protein>
    <submittedName>
        <fullName evidence="9">RND transporter</fullName>
    </submittedName>
</protein>
<keyword evidence="5 7" id="KW-0472">Membrane</keyword>
<name>A0A177SUU1_PSEPU</name>
<proteinExistence type="predicted"/>